<sequence length="63" mass="7390">MGVRQEKNFCNTFFDSFKNRNKPFQKDWTFKNKRILFPTCSLSGIEECGSSLWISSSWGSLIF</sequence>
<evidence type="ECO:0000313" key="2">
    <source>
        <dbReference type="Proteomes" id="UP000663124"/>
    </source>
</evidence>
<protein>
    <submittedName>
        <fullName evidence="1">Uncharacterized protein</fullName>
    </submittedName>
</protein>
<dbReference type="RefSeq" id="WP_080010724.1">
    <property type="nucleotide sequence ID" value="NZ_CP043885.1"/>
</dbReference>
<proteinExistence type="predicted"/>
<dbReference type="AlphaFoldDB" id="A0AAP9WFC3"/>
<name>A0AAP9WFC3_LEPIR</name>
<dbReference type="EMBL" id="CP043885">
    <property type="protein sequence ID" value="QOI44911.1"/>
    <property type="molecule type" value="Genomic_DNA"/>
</dbReference>
<reference evidence="1" key="1">
    <citation type="submission" date="2019-09" db="EMBL/GenBank/DDBJ databases">
        <title>Comparative Genomics of Leptospira interrogans Reveals Genome Plasticity - A Common Adaptive Strategy for Survival in Various Hosts.</title>
        <authorList>
            <person name="Ramli S.R."/>
            <person name="Bunk B."/>
            <person name="Goris M."/>
            <person name="Bhuju S."/>
            <person name="Jarek M."/>
            <person name="Sproer C."/>
            <person name="Mustakim S."/>
            <person name="Strommenger B."/>
            <person name="Pessler F."/>
        </authorList>
    </citation>
    <scope>NUCLEOTIDE SEQUENCE</scope>
    <source>
        <strain evidence="1">782</strain>
    </source>
</reference>
<organism evidence="1 2">
    <name type="scientific">Leptospira interrogans serovar Canicola</name>
    <dbReference type="NCBI Taxonomy" id="211880"/>
    <lineage>
        <taxon>Bacteria</taxon>
        <taxon>Pseudomonadati</taxon>
        <taxon>Spirochaetota</taxon>
        <taxon>Spirochaetia</taxon>
        <taxon>Leptospirales</taxon>
        <taxon>Leptospiraceae</taxon>
        <taxon>Leptospira</taxon>
    </lineage>
</organism>
<dbReference type="Proteomes" id="UP000663124">
    <property type="component" value="Chromosome 2"/>
</dbReference>
<accession>A0AAP9WFC3</accession>
<evidence type="ECO:0000313" key="1">
    <source>
        <dbReference type="EMBL" id="QOI44911.1"/>
    </source>
</evidence>
<dbReference type="GeneID" id="89223779"/>
<gene>
    <name evidence="1" type="ORF">Lepto782_21250</name>
</gene>